<proteinExistence type="predicted"/>
<comment type="subcellular location">
    <subcellularLocation>
        <location evidence="1">Cell envelope</location>
    </subcellularLocation>
</comment>
<dbReference type="PANTHER" id="PTHR30386">
    <property type="entry name" value="MEMBRANE FUSION SUBUNIT OF EMRAB-TOLC MULTIDRUG EFFLUX PUMP"/>
    <property type="match status" value="1"/>
</dbReference>
<keyword evidence="3" id="KW-1133">Transmembrane helix</keyword>
<sequence>MQINFNGKFFRRLIGIIILLALVIVVGPALFKVQSANAIVNAHVVYVNSPLEGVVTEVFKSVGSTVERGDSLIVVNNPRISERLLEELKALRQTVMERINGLTRQQTSLQSMQSDLQVRIELHNSHETTRLEHQIAEARAQALAQQGTVNELKLTLEKNRKLLAQKFISELEFDRSRFGLEVGEAQLQAIEAKIRTLESEQTALAAGVYLGQGRNDVPYTQQKFEDITVQLINIQAEISEANARLMALEDQIAAERSNLQKLREATLAAPVSGMLWRLYFPVGSDVVLGSRLSALVDCNDLFVEAAVPDSNLAGLSEGSKVNYRLVGSSEWAVAEVFKIVGSGNKVRDETLAAELDTDSRDGRVFVRIAKDTLPDIQANQCYVGRAAEVTFDRTFNPKVLLTRLTGLFQ</sequence>
<keyword evidence="5" id="KW-1185">Reference proteome</keyword>
<evidence type="ECO:0000256" key="3">
    <source>
        <dbReference type="SAM" id="Phobius"/>
    </source>
</evidence>
<dbReference type="Gene3D" id="6.10.140.1990">
    <property type="match status" value="1"/>
</dbReference>
<keyword evidence="3" id="KW-0472">Membrane</keyword>
<gene>
    <name evidence="4" type="ORF">DHf2319_12735</name>
</gene>
<dbReference type="Proteomes" id="UP000831607">
    <property type="component" value="Chromosome"/>
</dbReference>
<accession>A0ABY4AJ23</accession>
<dbReference type="EMBL" id="CP063982">
    <property type="protein sequence ID" value="UOD50277.1"/>
    <property type="molecule type" value="Genomic_DNA"/>
</dbReference>
<protein>
    <submittedName>
        <fullName evidence="4">HlyD family efflux transporter periplasmic adaptor subunit</fullName>
    </submittedName>
</protein>
<dbReference type="InterPro" id="IPR030190">
    <property type="entry name" value="MacA_alpha-hairpin_sf"/>
</dbReference>
<feature type="coiled-coil region" evidence="2">
    <location>
        <begin position="231"/>
        <end position="265"/>
    </location>
</feature>
<dbReference type="PANTHER" id="PTHR30386:SF19">
    <property type="entry name" value="MULTIDRUG EXPORT PROTEIN EMRA-RELATED"/>
    <property type="match status" value="1"/>
</dbReference>
<organism evidence="4 5">
    <name type="scientific">Orrella daihaiensis</name>
    <dbReference type="NCBI Taxonomy" id="2782176"/>
    <lineage>
        <taxon>Bacteria</taxon>
        <taxon>Pseudomonadati</taxon>
        <taxon>Pseudomonadota</taxon>
        <taxon>Betaproteobacteria</taxon>
        <taxon>Burkholderiales</taxon>
        <taxon>Alcaligenaceae</taxon>
        <taxon>Orrella</taxon>
    </lineage>
</organism>
<evidence type="ECO:0000256" key="2">
    <source>
        <dbReference type="SAM" id="Coils"/>
    </source>
</evidence>
<evidence type="ECO:0000313" key="5">
    <source>
        <dbReference type="Proteomes" id="UP000831607"/>
    </source>
</evidence>
<keyword evidence="3" id="KW-0812">Transmembrane</keyword>
<keyword evidence="2" id="KW-0175">Coiled coil</keyword>
<dbReference type="SUPFAM" id="SSF51230">
    <property type="entry name" value="Single hybrid motif"/>
    <property type="match status" value="1"/>
</dbReference>
<feature type="transmembrane region" description="Helical" evidence="3">
    <location>
        <begin position="12"/>
        <end position="31"/>
    </location>
</feature>
<dbReference type="InterPro" id="IPR050739">
    <property type="entry name" value="MFP"/>
</dbReference>
<reference evidence="4 5" key="1">
    <citation type="submission" date="2020-11" db="EMBL/GenBank/DDBJ databases">
        <title>Algicoccus daihaiensis sp.nov., isolated from Daihai Lake in Inner Mongolia.</title>
        <authorList>
            <person name="Kai J."/>
        </authorList>
    </citation>
    <scope>NUCLEOTIDE SEQUENCE [LARGE SCALE GENOMIC DNA]</scope>
    <source>
        <strain evidence="5">f23</strain>
    </source>
</reference>
<dbReference type="InterPro" id="IPR011053">
    <property type="entry name" value="Single_hybrid_motif"/>
</dbReference>
<dbReference type="RefSeq" id="WP_243478680.1">
    <property type="nucleotide sequence ID" value="NZ_CP063982.1"/>
</dbReference>
<name>A0ABY4AJ23_9BURK</name>
<evidence type="ECO:0000256" key="1">
    <source>
        <dbReference type="ARBA" id="ARBA00004196"/>
    </source>
</evidence>
<evidence type="ECO:0000313" key="4">
    <source>
        <dbReference type="EMBL" id="UOD50277.1"/>
    </source>
</evidence>